<dbReference type="AlphaFoldDB" id="A0AAF0J4R8"/>
<dbReference type="GO" id="GO:0005096">
    <property type="term" value="F:GTPase activator activity"/>
    <property type="evidence" value="ECO:0007669"/>
    <property type="project" value="TreeGrafter"/>
</dbReference>
<reference evidence="3" key="1">
    <citation type="submission" date="2023-03" db="EMBL/GenBank/DDBJ databases">
        <title>Mating type loci evolution in Malassezia.</title>
        <authorList>
            <person name="Coelho M.A."/>
        </authorList>
    </citation>
    <scope>NUCLEOTIDE SEQUENCE</scope>
    <source>
        <strain evidence="3">CBS 9557</strain>
    </source>
</reference>
<dbReference type="EMBL" id="CP119897">
    <property type="protein sequence ID" value="WFD28358.1"/>
    <property type="molecule type" value="Genomic_DNA"/>
</dbReference>
<dbReference type="Pfam" id="PF00566">
    <property type="entry name" value="RabGAP-TBC"/>
    <property type="match status" value="1"/>
</dbReference>
<name>A0AAF0J4R8_9BASI</name>
<dbReference type="PANTHER" id="PTHR22957">
    <property type="entry name" value="TBC1 DOMAIN FAMILY MEMBER GTPASE-ACTIVATING PROTEIN"/>
    <property type="match status" value="1"/>
</dbReference>
<evidence type="ECO:0000256" key="1">
    <source>
        <dbReference type="SAM" id="MobiDB-lite"/>
    </source>
</evidence>
<evidence type="ECO:0000313" key="3">
    <source>
        <dbReference type="EMBL" id="WFD28358.1"/>
    </source>
</evidence>
<dbReference type="InterPro" id="IPR035969">
    <property type="entry name" value="Rab-GAP_TBC_sf"/>
</dbReference>
<gene>
    <name evidence="3" type="ORF">MNAN1_003368</name>
</gene>
<dbReference type="Proteomes" id="UP001213623">
    <property type="component" value="Chromosome 6"/>
</dbReference>
<feature type="domain" description="Rab-GAP TBC" evidence="2">
    <location>
        <begin position="45"/>
        <end position="186"/>
    </location>
</feature>
<evidence type="ECO:0000313" key="4">
    <source>
        <dbReference type="Proteomes" id="UP001213623"/>
    </source>
</evidence>
<feature type="region of interest" description="Disordered" evidence="1">
    <location>
        <begin position="302"/>
        <end position="327"/>
    </location>
</feature>
<dbReference type="Gene3D" id="1.10.8.270">
    <property type="entry name" value="putative rabgap domain of human tbc1 domain family member 14 like domains"/>
    <property type="match status" value="1"/>
</dbReference>
<dbReference type="SUPFAM" id="SSF47923">
    <property type="entry name" value="Ypt/Rab-GAP domain of gyp1p"/>
    <property type="match status" value="2"/>
</dbReference>
<keyword evidence="4" id="KW-1185">Reference proteome</keyword>
<organism evidence="3 4">
    <name type="scientific">Malassezia nana</name>
    <dbReference type="NCBI Taxonomy" id="180528"/>
    <lineage>
        <taxon>Eukaryota</taxon>
        <taxon>Fungi</taxon>
        <taxon>Dikarya</taxon>
        <taxon>Basidiomycota</taxon>
        <taxon>Ustilaginomycotina</taxon>
        <taxon>Malasseziomycetes</taxon>
        <taxon>Malasseziales</taxon>
        <taxon>Malasseziaceae</taxon>
        <taxon>Malassezia</taxon>
    </lineage>
</organism>
<protein>
    <recommendedName>
        <fullName evidence="2">Rab-GAP TBC domain-containing protein</fullName>
    </recommendedName>
</protein>
<dbReference type="Gene3D" id="1.10.472.80">
    <property type="entry name" value="Ypt/Rab-GAP domain of gyp1p, domain 3"/>
    <property type="match status" value="1"/>
</dbReference>
<evidence type="ECO:0000259" key="2">
    <source>
        <dbReference type="Pfam" id="PF00566"/>
    </source>
</evidence>
<sequence length="343" mass="39158">MDEATLDRLEFASVWQQSLTHVNTEDVHPLQEMVGGTFLPQTPRPRMEEIKATQDLIALDLRRLSVPVSDDHMAALQRLLTIWSLTKSDLGYRQGMHEIASFLWSIRDRESQFHRVEPPADANTDCVDFHTLLDPSEVEADTYFLFSSIMQRLASQFFVERAGSPTLIKAILYRVDRILECHLFDLELDWSPILLDPTLSLLPYVSTVLLLSHRDRLITADYIEAMQLLMHLPPPSSAQDIVREAHMLQGMPTADMGAAVLRAHAQQPPCLDTPVLEAAKMRFMELSHAHAPRVLQNLFNPMDQREDTPDWSPLSQARLHSEPTDPYAQRRRAMLSLDDVHNI</sequence>
<proteinExistence type="predicted"/>
<dbReference type="InterPro" id="IPR000195">
    <property type="entry name" value="Rab-GAP-TBC_dom"/>
</dbReference>
<accession>A0AAF0J4R8</accession>